<dbReference type="EMBL" id="VSRR010001960">
    <property type="protein sequence ID" value="MPC28740.1"/>
    <property type="molecule type" value="Genomic_DNA"/>
</dbReference>
<name>A0A5B7E449_PORTR</name>
<gene>
    <name evidence="1" type="ORF">E2C01_021951</name>
</gene>
<comment type="caution">
    <text evidence="1">The sequence shown here is derived from an EMBL/GenBank/DDBJ whole genome shotgun (WGS) entry which is preliminary data.</text>
</comment>
<reference evidence="1 2" key="1">
    <citation type="submission" date="2019-05" db="EMBL/GenBank/DDBJ databases">
        <title>Another draft genome of Portunus trituberculatus and its Hox gene families provides insights of decapod evolution.</title>
        <authorList>
            <person name="Jeong J.-H."/>
            <person name="Song I."/>
            <person name="Kim S."/>
            <person name="Choi T."/>
            <person name="Kim D."/>
            <person name="Ryu S."/>
            <person name="Kim W."/>
        </authorList>
    </citation>
    <scope>NUCLEOTIDE SEQUENCE [LARGE SCALE GENOMIC DNA]</scope>
    <source>
        <tissue evidence="1">Muscle</tissue>
    </source>
</reference>
<protein>
    <submittedName>
        <fullName evidence="1">Uncharacterized protein</fullName>
    </submittedName>
</protein>
<accession>A0A5B7E449</accession>
<proteinExistence type="predicted"/>
<evidence type="ECO:0000313" key="2">
    <source>
        <dbReference type="Proteomes" id="UP000324222"/>
    </source>
</evidence>
<dbReference type="Proteomes" id="UP000324222">
    <property type="component" value="Unassembled WGS sequence"/>
</dbReference>
<dbReference type="AlphaFoldDB" id="A0A5B7E449"/>
<organism evidence="1 2">
    <name type="scientific">Portunus trituberculatus</name>
    <name type="common">Swimming crab</name>
    <name type="synonym">Neptunus trituberculatus</name>
    <dbReference type="NCBI Taxonomy" id="210409"/>
    <lineage>
        <taxon>Eukaryota</taxon>
        <taxon>Metazoa</taxon>
        <taxon>Ecdysozoa</taxon>
        <taxon>Arthropoda</taxon>
        <taxon>Crustacea</taxon>
        <taxon>Multicrustacea</taxon>
        <taxon>Malacostraca</taxon>
        <taxon>Eumalacostraca</taxon>
        <taxon>Eucarida</taxon>
        <taxon>Decapoda</taxon>
        <taxon>Pleocyemata</taxon>
        <taxon>Brachyura</taxon>
        <taxon>Eubrachyura</taxon>
        <taxon>Portunoidea</taxon>
        <taxon>Portunidae</taxon>
        <taxon>Portuninae</taxon>
        <taxon>Portunus</taxon>
    </lineage>
</organism>
<keyword evidence="2" id="KW-1185">Reference proteome</keyword>
<sequence length="79" mass="8588">MYITVDLIKKHIPTPMGQKDVGIVSDVEKSAGVINLYPAQRCCPIESAAVVSCIRLDVAAAEEDGIPAETEEKITFVWL</sequence>
<evidence type="ECO:0000313" key="1">
    <source>
        <dbReference type="EMBL" id="MPC28740.1"/>
    </source>
</evidence>